<accession>A0A6A6HC50</accession>
<dbReference type="PANTHER" id="PTHR15346">
    <property type="entry name" value="DYNACTIN SUBUNIT"/>
    <property type="match status" value="1"/>
</dbReference>
<feature type="compositionally biased region" description="Gly residues" evidence="3">
    <location>
        <begin position="155"/>
        <end position="165"/>
    </location>
</feature>
<keyword evidence="5" id="KW-1185">Reference proteome</keyword>
<evidence type="ECO:0000256" key="1">
    <source>
        <dbReference type="ARBA" id="ARBA00004496"/>
    </source>
</evidence>
<feature type="region of interest" description="Disordered" evidence="3">
    <location>
        <begin position="139"/>
        <end position="167"/>
    </location>
</feature>
<dbReference type="AlphaFoldDB" id="A0A6A6HC50"/>
<feature type="compositionally biased region" description="Basic and acidic residues" evidence="3">
    <location>
        <begin position="80"/>
        <end position="91"/>
    </location>
</feature>
<comment type="subcellular location">
    <subcellularLocation>
        <location evidence="1">Cytoplasm</location>
    </subcellularLocation>
</comment>
<feature type="region of interest" description="Disordered" evidence="3">
    <location>
        <begin position="310"/>
        <end position="357"/>
    </location>
</feature>
<dbReference type="GO" id="GO:0007017">
    <property type="term" value="P:microtubule-based process"/>
    <property type="evidence" value="ECO:0007669"/>
    <property type="project" value="InterPro"/>
</dbReference>
<feature type="region of interest" description="Disordered" evidence="3">
    <location>
        <begin position="1"/>
        <end position="125"/>
    </location>
</feature>
<gene>
    <name evidence="4" type="ORF">EV356DRAFT_566725</name>
</gene>
<evidence type="ECO:0000313" key="5">
    <source>
        <dbReference type="Proteomes" id="UP000800092"/>
    </source>
</evidence>
<feature type="compositionally biased region" description="Acidic residues" evidence="3">
    <location>
        <begin position="109"/>
        <end position="122"/>
    </location>
</feature>
<evidence type="ECO:0008006" key="6">
    <source>
        <dbReference type="Google" id="ProtNLM"/>
    </source>
</evidence>
<evidence type="ECO:0000256" key="2">
    <source>
        <dbReference type="ARBA" id="ARBA00022490"/>
    </source>
</evidence>
<proteinExistence type="predicted"/>
<name>A0A6A6HC50_VIRVR</name>
<feature type="compositionally biased region" description="Low complexity" evidence="3">
    <location>
        <begin position="29"/>
        <end position="47"/>
    </location>
</feature>
<dbReference type="GO" id="GO:0005737">
    <property type="term" value="C:cytoplasm"/>
    <property type="evidence" value="ECO:0007669"/>
    <property type="project" value="UniProtKB-SubCell"/>
</dbReference>
<dbReference type="EMBL" id="ML991794">
    <property type="protein sequence ID" value="KAF2235053.1"/>
    <property type="molecule type" value="Genomic_DNA"/>
</dbReference>
<dbReference type="Pfam" id="PF04912">
    <property type="entry name" value="Dynamitin"/>
    <property type="match status" value="1"/>
</dbReference>
<dbReference type="InterPro" id="IPR028133">
    <property type="entry name" value="Dynamitin"/>
</dbReference>
<dbReference type="Proteomes" id="UP000800092">
    <property type="component" value="Unassembled WGS sequence"/>
</dbReference>
<keyword evidence="2" id="KW-0963">Cytoplasm</keyword>
<organism evidence="4 5">
    <name type="scientific">Viridothelium virens</name>
    <name type="common">Speckled blister lichen</name>
    <name type="synonym">Trypethelium virens</name>
    <dbReference type="NCBI Taxonomy" id="1048519"/>
    <lineage>
        <taxon>Eukaryota</taxon>
        <taxon>Fungi</taxon>
        <taxon>Dikarya</taxon>
        <taxon>Ascomycota</taxon>
        <taxon>Pezizomycotina</taxon>
        <taxon>Dothideomycetes</taxon>
        <taxon>Dothideomycetes incertae sedis</taxon>
        <taxon>Trypetheliales</taxon>
        <taxon>Trypetheliaceae</taxon>
        <taxon>Viridothelium</taxon>
    </lineage>
</organism>
<reference evidence="4" key="1">
    <citation type="journal article" date="2020" name="Stud. Mycol.">
        <title>101 Dothideomycetes genomes: a test case for predicting lifestyles and emergence of pathogens.</title>
        <authorList>
            <person name="Haridas S."/>
            <person name="Albert R."/>
            <person name="Binder M."/>
            <person name="Bloem J."/>
            <person name="Labutti K."/>
            <person name="Salamov A."/>
            <person name="Andreopoulos B."/>
            <person name="Baker S."/>
            <person name="Barry K."/>
            <person name="Bills G."/>
            <person name="Bluhm B."/>
            <person name="Cannon C."/>
            <person name="Castanera R."/>
            <person name="Culley D."/>
            <person name="Daum C."/>
            <person name="Ezra D."/>
            <person name="Gonzalez J."/>
            <person name="Henrissat B."/>
            <person name="Kuo A."/>
            <person name="Liang C."/>
            <person name="Lipzen A."/>
            <person name="Lutzoni F."/>
            <person name="Magnuson J."/>
            <person name="Mondo S."/>
            <person name="Nolan M."/>
            <person name="Ohm R."/>
            <person name="Pangilinan J."/>
            <person name="Park H.-J."/>
            <person name="Ramirez L."/>
            <person name="Alfaro M."/>
            <person name="Sun H."/>
            <person name="Tritt A."/>
            <person name="Yoshinaga Y."/>
            <person name="Zwiers L.-H."/>
            <person name="Turgeon B."/>
            <person name="Goodwin S."/>
            <person name="Spatafora J."/>
            <person name="Crous P."/>
            <person name="Grigoriev I."/>
        </authorList>
    </citation>
    <scope>NUCLEOTIDE SEQUENCE</scope>
    <source>
        <strain evidence="4">Tuck. ex Michener</strain>
    </source>
</reference>
<dbReference type="OrthoDB" id="4977at2759"/>
<evidence type="ECO:0000313" key="4">
    <source>
        <dbReference type="EMBL" id="KAF2235053.1"/>
    </source>
</evidence>
<protein>
    <recommendedName>
        <fullName evidence="6">Dynactin subunit</fullName>
    </recommendedName>
</protein>
<evidence type="ECO:0000256" key="3">
    <source>
        <dbReference type="SAM" id="MobiDB-lite"/>
    </source>
</evidence>
<sequence>MTQPRKYEAISDDLDTAPDIYETPDLTDDTSTLPASSAPRPSSAGSSYEDASEGELGSGISRTRLHPDRAREQFFSNSVDAREVDFSDRVSTKRKSYRTSSRRRRKGEADDEDGEFSDEDESFEKKLARLRREVEDVKAEYDQRNQGEELAEGAQGNGASTGGGTDNIAQLSRMLDELHRAHRDRARSNAPLAERLGRDFDAVKVTDQTSSASQDTSTKHTKFTIEYAPNYEQSHALAKAADLDSRLALLEKYIGRSASSVPGAEDTNLAKPILPALESLEQQLTTLSTSSPFSLDAIARKVHEALQEAERLDDLRKQSRSSTQESAARGGSGRGGPSRPDSSGNQDGEESSDQGSKINALYGTLPTIENLAPLLPSVLDRLHTLRAVHVNAARASESLDAVEARQQEVAEDIRRWREGLEKVEQAMKGGEGVMAGNLKAIEGWVKGLEDRMKRIDQ</sequence>
<dbReference type="GO" id="GO:0005869">
    <property type="term" value="C:dynactin complex"/>
    <property type="evidence" value="ECO:0007669"/>
    <property type="project" value="InterPro"/>
</dbReference>
<feature type="compositionally biased region" description="Basic residues" evidence="3">
    <location>
        <begin position="92"/>
        <end position="106"/>
    </location>
</feature>